<dbReference type="InterPro" id="IPR025736">
    <property type="entry name" value="PucR_C-HTH_dom"/>
</dbReference>
<dbReference type="PANTHER" id="PTHR33744">
    <property type="entry name" value="CARBOHYDRATE DIACID REGULATOR"/>
    <property type="match status" value="1"/>
</dbReference>
<dbReference type="Gene3D" id="1.10.10.2840">
    <property type="entry name" value="PucR C-terminal helix-turn-helix domain"/>
    <property type="match status" value="1"/>
</dbReference>
<dbReference type="Pfam" id="PF13556">
    <property type="entry name" value="HTH_30"/>
    <property type="match status" value="1"/>
</dbReference>
<reference evidence="3" key="1">
    <citation type="journal article" date="2021" name="PeerJ">
        <title>Extensive microbial diversity within the chicken gut microbiome revealed by metagenomics and culture.</title>
        <authorList>
            <person name="Gilroy R."/>
            <person name="Ravi A."/>
            <person name="Getino M."/>
            <person name="Pursley I."/>
            <person name="Horton D.L."/>
            <person name="Alikhan N.F."/>
            <person name="Baker D."/>
            <person name="Gharbi K."/>
            <person name="Hall N."/>
            <person name="Watson M."/>
            <person name="Adriaenssens E.M."/>
            <person name="Foster-Nyarko E."/>
            <person name="Jarju S."/>
            <person name="Secka A."/>
            <person name="Antonio M."/>
            <person name="Oren A."/>
            <person name="Chaudhuri R.R."/>
            <person name="La Ragione R."/>
            <person name="Hildebrand F."/>
            <person name="Pallen M.J."/>
        </authorList>
    </citation>
    <scope>NUCLEOTIDE SEQUENCE</scope>
    <source>
        <strain evidence="3">ChiBcec1-1630</strain>
    </source>
</reference>
<organism evidence="3 4">
    <name type="scientific">Candidatus Eisenbergiella intestinigallinarum</name>
    <dbReference type="NCBI Taxonomy" id="2838549"/>
    <lineage>
        <taxon>Bacteria</taxon>
        <taxon>Bacillati</taxon>
        <taxon>Bacillota</taxon>
        <taxon>Clostridia</taxon>
        <taxon>Lachnospirales</taxon>
        <taxon>Lachnospiraceae</taxon>
        <taxon>Eisenbergiella</taxon>
    </lineage>
</organism>
<dbReference type="EMBL" id="DWVS01000276">
    <property type="protein sequence ID" value="HJC88476.1"/>
    <property type="molecule type" value="Genomic_DNA"/>
</dbReference>
<accession>A0A9D2QL99</accession>
<proteinExistence type="predicted"/>
<evidence type="ECO:0000259" key="2">
    <source>
        <dbReference type="Pfam" id="PF13556"/>
    </source>
</evidence>
<comment type="caution">
    <text evidence="3">The sequence shown here is derived from an EMBL/GenBank/DDBJ whole genome shotgun (WGS) entry which is preliminary data.</text>
</comment>
<gene>
    <name evidence="3" type="ORF">H9926_10730</name>
</gene>
<dbReference type="InterPro" id="IPR012914">
    <property type="entry name" value="PucR_dom"/>
</dbReference>
<evidence type="ECO:0000259" key="1">
    <source>
        <dbReference type="Pfam" id="PF07905"/>
    </source>
</evidence>
<dbReference type="Pfam" id="PF07905">
    <property type="entry name" value="PucR"/>
    <property type="match status" value="1"/>
</dbReference>
<dbReference type="InterPro" id="IPR042070">
    <property type="entry name" value="PucR_C-HTH_sf"/>
</dbReference>
<evidence type="ECO:0000313" key="3">
    <source>
        <dbReference type="EMBL" id="HJC88476.1"/>
    </source>
</evidence>
<feature type="domain" description="Purine catabolism PurC-like" evidence="1">
    <location>
        <begin position="18"/>
        <end position="124"/>
    </location>
</feature>
<reference evidence="3" key="2">
    <citation type="submission" date="2021-04" db="EMBL/GenBank/DDBJ databases">
        <authorList>
            <person name="Gilroy R."/>
        </authorList>
    </citation>
    <scope>NUCLEOTIDE SEQUENCE</scope>
    <source>
        <strain evidence="3">ChiBcec1-1630</strain>
    </source>
</reference>
<protein>
    <submittedName>
        <fullName evidence="3">PucR family transcriptional regulator ligand-binding domain-containing protein</fullName>
    </submittedName>
</protein>
<feature type="domain" description="PucR C-terminal helix-turn-helix" evidence="2">
    <location>
        <begin position="350"/>
        <end position="407"/>
    </location>
</feature>
<dbReference type="AlphaFoldDB" id="A0A9D2QL99"/>
<dbReference type="Proteomes" id="UP000823922">
    <property type="component" value="Unassembled WGS sequence"/>
</dbReference>
<sequence>MAIRFWEIFEETRGQYQLRLLAGKNGMDSVVSWVHMVEDETIISRFGGTELAVTTGMKAGTEGWLLRLVTAMKKAGCTGIIVNTGRYLAAVPRQVVAWCEQHDFPLLEMPWEISVTRLIQDYCMRIMQQTHREEQTGALFARLLLGKEVPEDFFEEIGSRFHLEGTFRVFCMKPVLTPEESVLFRQAVLRLENVFGLWKNGSKIRFPYFLLELNEVWILSVNDLPEQDVAELTRQIESLFDDFFADGRLHLGIGPACQDIRNLKLALSRARTALKMACHMDRKIVDFNQMGFFGILFSSSDPELLKSYADSLLAPLDAYDSRHGASAQPDSAESAEDLSTSSLRCGSGYATTLRAYIENDRSLVKTAAATFTHRNTVNYRIQNMKRLLGSELRTPAELFPYQIAFRIRDMGL</sequence>
<name>A0A9D2QL99_9FIRM</name>
<dbReference type="InterPro" id="IPR051448">
    <property type="entry name" value="CdaR-like_regulators"/>
</dbReference>
<dbReference type="PANTHER" id="PTHR33744:SF1">
    <property type="entry name" value="DNA-BINDING TRANSCRIPTIONAL ACTIVATOR ADER"/>
    <property type="match status" value="1"/>
</dbReference>
<evidence type="ECO:0000313" key="4">
    <source>
        <dbReference type="Proteomes" id="UP000823922"/>
    </source>
</evidence>